<dbReference type="EMBL" id="MCGH01000002">
    <property type="protein sequence ID" value="ODM06675.1"/>
    <property type="molecule type" value="Genomic_DNA"/>
</dbReference>
<dbReference type="AlphaFoldDB" id="A0A1E3AD52"/>
<dbReference type="InterPro" id="IPR051214">
    <property type="entry name" value="GH32_Enzymes"/>
</dbReference>
<dbReference type="SMART" id="SM00640">
    <property type="entry name" value="Glyco_32"/>
    <property type="match status" value="1"/>
</dbReference>
<dbReference type="SUPFAM" id="SSF75005">
    <property type="entry name" value="Arabinanase/levansucrase/invertase"/>
    <property type="match status" value="1"/>
</dbReference>
<evidence type="ECO:0000313" key="6">
    <source>
        <dbReference type="EMBL" id="ODM06675.1"/>
    </source>
</evidence>
<dbReference type="InterPro" id="IPR013148">
    <property type="entry name" value="Glyco_hydro_32_N"/>
</dbReference>
<dbReference type="GO" id="GO:0004564">
    <property type="term" value="F:beta-fructofuranosidase activity"/>
    <property type="evidence" value="ECO:0007669"/>
    <property type="project" value="UniProtKB-EC"/>
</dbReference>
<evidence type="ECO:0000256" key="3">
    <source>
        <dbReference type="ARBA" id="ARBA00022801"/>
    </source>
</evidence>
<name>A0A1E3AD52_9FIRM</name>
<dbReference type="Pfam" id="PF00251">
    <property type="entry name" value="Glyco_hydro_32N"/>
    <property type="match status" value="1"/>
</dbReference>
<dbReference type="Proteomes" id="UP000094067">
    <property type="component" value="Unassembled WGS sequence"/>
</dbReference>
<dbReference type="PANTHER" id="PTHR43101">
    <property type="entry name" value="BETA-FRUCTOSIDASE"/>
    <property type="match status" value="1"/>
</dbReference>
<gene>
    <name evidence="6" type="primary">sacA_2</name>
    <name evidence="6" type="ORF">BEI61_02565</name>
</gene>
<comment type="caution">
    <text evidence="6">The sequence shown here is derived from an EMBL/GenBank/DDBJ whole genome shotgun (WGS) entry which is preliminary data.</text>
</comment>
<dbReference type="GO" id="GO:0005975">
    <property type="term" value="P:carbohydrate metabolic process"/>
    <property type="evidence" value="ECO:0007669"/>
    <property type="project" value="InterPro"/>
</dbReference>
<sequence length="425" mass="47980">MERGSRADGKEGCGTAWMLRFRVPDTEGVFFSMEEEGERFLLEYREGILKAVIRFSARLEPVTLAGTCRPGNEAVLNFTGFRLELLTEGVLADEDWTIGRVDIARICGRGKGLELRPELGKCLIREEREESFTGIQGWKPEGKNVHLGDCMPFYHDGTFHLFYLFDRRGHKSKWGLGAHQWAHAASRDLVHWTQYPMAIGIDDEAEGSICTGSVIFHEGIYYAFYAVRMCDGSPAKLTAALSQDGIHFQKSHRVFALQPPYDGASARDPKVIRDENGVFHMFVTTSLLQGEESRGCLAHLVSGDLVSWEPVEPLVVLDISDQPECSDYFRLGNLYYLIYSNFGTARYFFSENPFGPWQAPDENVVAEHSYRVPKAAGWKDGRILFAGFYVDPDVDYGGTVRFYEAESRKDGSLEFLPVPEMVEEK</sequence>
<dbReference type="InterPro" id="IPR001362">
    <property type="entry name" value="Glyco_hydro_32"/>
</dbReference>
<accession>A0A1E3AD52</accession>
<evidence type="ECO:0000256" key="4">
    <source>
        <dbReference type="ARBA" id="ARBA00023295"/>
    </source>
</evidence>
<evidence type="ECO:0000259" key="5">
    <source>
        <dbReference type="Pfam" id="PF00251"/>
    </source>
</evidence>
<dbReference type="Gene3D" id="2.115.10.20">
    <property type="entry name" value="Glycosyl hydrolase domain, family 43"/>
    <property type="match status" value="1"/>
</dbReference>
<evidence type="ECO:0000313" key="7">
    <source>
        <dbReference type="Proteomes" id="UP000094067"/>
    </source>
</evidence>
<keyword evidence="4 6" id="KW-0326">Glycosidase</keyword>
<dbReference type="CDD" id="cd08995">
    <property type="entry name" value="GH32_EcAec43-like"/>
    <property type="match status" value="1"/>
</dbReference>
<feature type="domain" description="Glycosyl hydrolase family 32 N-terminal" evidence="5">
    <location>
        <begin position="152"/>
        <end position="335"/>
    </location>
</feature>
<comment type="similarity">
    <text evidence="1">Belongs to the glycosyl hydrolase 32 family.</text>
</comment>
<keyword evidence="3 6" id="KW-0378">Hydrolase</keyword>
<dbReference type="RefSeq" id="WP_069152521.1">
    <property type="nucleotide sequence ID" value="NZ_MCGH01000002.1"/>
</dbReference>
<dbReference type="EC" id="3.2.1.26" evidence="2"/>
<reference evidence="6 7" key="1">
    <citation type="submission" date="2016-07" db="EMBL/GenBank/DDBJ databases">
        <title>Characterization of isolates of Eisenbergiella tayi derived from blood cultures, using whole genome sequencing.</title>
        <authorList>
            <person name="Burdz T."/>
            <person name="Wiebe D."/>
            <person name="Huynh C."/>
            <person name="Bernard K."/>
        </authorList>
    </citation>
    <scope>NUCLEOTIDE SEQUENCE [LARGE SCALE GENOMIC DNA]</scope>
    <source>
        <strain evidence="6 7">NML 110608</strain>
    </source>
</reference>
<evidence type="ECO:0000256" key="1">
    <source>
        <dbReference type="ARBA" id="ARBA00009902"/>
    </source>
</evidence>
<organism evidence="6 7">
    <name type="scientific">Eisenbergiella tayi</name>
    <dbReference type="NCBI Taxonomy" id="1432052"/>
    <lineage>
        <taxon>Bacteria</taxon>
        <taxon>Bacillati</taxon>
        <taxon>Bacillota</taxon>
        <taxon>Clostridia</taxon>
        <taxon>Lachnospirales</taxon>
        <taxon>Lachnospiraceae</taxon>
        <taxon>Eisenbergiella</taxon>
    </lineage>
</organism>
<dbReference type="PATRIC" id="fig|1432052.4.peg.2863"/>
<dbReference type="PANTHER" id="PTHR43101:SF1">
    <property type="entry name" value="BETA-FRUCTOSIDASE"/>
    <property type="match status" value="1"/>
</dbReference>
<proteinExistence type="inferred from homology"/>
<evidence type="ECO:0000256" key="2">
    <source>
        <dbReference type="ARBA" id="ARBA00012758"/>
    </source>
</evidence>
<protein>
    <recommendedName>
        <fullName evidence="2">beta-fructofuranosidase</fullName>
        <ecNumber evidence="2">3.2.1.26</ecNumber>
    </recommendedName>
</protein>
<dbReference type="InterPro" id="IPR023296">
    <property type="entry name" value="Glyco_hydro_beta-prop_sf"/>
</dbReference>